<feature type="transmembrane region" description="Helical" evidence="1">
    <location>
        <begin position="174"/>
        <end position="199"/>
    </location>
</feature>
<dbReference type="Gene3D" id="1.20.1640.10">
    <property type="entry name" value="Multidrug efflux transporter AcrB transmembrane domain"/>
    <property type="match status" value="2"/>
</dbReference>
<dbReference type="Proteomes" id="UP000093080">
    <property type="component" value="Unassembled WGS sequence"/>
</dbReference>
<dbReference type="Gene3D" id="3.30.2090.10">
    <property type="entry name" value="Multidrug efflux transporter AcrB TolC docking domain, DN and DC subdomains"/>
    <property type="match status" value="1"/>
</dbReference>
<dbReference type="InterPro" id="IPR027463">
    <property type="entry name" value="AcrB_DN_DC_subdom"/>
</dbReference>
<accession>A0A1B9F6Q4</accession>
<reference evidence="2 3" key="1">
    <citation type="submission" date="2016-06" db="EMBL/GenBank/DDBJ databases">
        <title>Respiratory ammonification of nitrate coupled to the oxidation of elemental sulfur in deep-sea autotrophic thermophilic bacteria.</title>
        <authorList>
            <person name="Slobodkina G.B."/>
            <person name="Mardanov A.V."/>
            <person name="Ravin N.V."/>
            <person name="Frolova A.A."/>
            <person name="Viryasiv M.B."/>
            <person name="Chernyh N.A."/>
            <person name="Bonch-Osmolovskaya E.A."/>
            <person name="Slobodkin A.I."/>
        </authorList>
    </citation>
    <scope>NUCLEOTIDE SEQUENCE [LARGE SCALE GENOMIC DNA]</scope>
    <source>
        <strain evidence="2 3">S69</strain>
    </source>
</reference>
<dbReference type="PANTHER" id="PTHR32063">
    <property type="match status" value="1"/>
</dbReference>
<organism evidence="2 3">
    <name type="scientific">Dissulfuribacter thermophilus</name>
    <dbReference type="NCBI Taxonomy" id="1156395"/>
    <lineage>
        <taxon>Bacteria</taxon>
        <taxon>Pseudomonadati</taxon>
        <taxon>Thermodesulfobacteriota</taxon>
        <taxon>Dissulfuribacteria</taxon>
        <taxon>Dissulfuribacterales</taxon>
        <taxon>Dissulfuribacteraceae</taxon>
        <taxon>Dissulfuribacter</taxon>
    </lineage>
</organism>
<evidence type="ECO:0000313" key="2">
    <source>
        <dbReference type="EMBL" id="OCC15586.1"/>
    </source>
</evidence>
<dbReference type="SUPFAM" id="SSF82866">
    <property type="entry name" value="Multidrug efflux transporter AcrB transmembrane domain"/>
    <property type="match status" value="2"/>
</dbReference>
<comment type="caution">
    <text evidence="2">The sequence shown here is derived from an EMBL/GenBank/DDBJ whole genome shotgun (WGS) entry which is preliminary data.</text>
</comment>
<dbReference type="SUPFAM" id="SSF82714">
    <property type="entry name" value="Multidrug efflux transporter AcrB TolC docking domain, DN and DC subdomains"/>
    <property type="match status" value="1"/>
</dbReference>
<dbReference type="AlphaFoldDB" id="A0A1B9F6Q4"/>
<dbReference type="Gene3D" id="3.30.70.1320">
    <property type="entry name" value="Multidrug efflux transporter AcrB pore domain like"/>
    <property type="match status" value="1"/>
</dbReference>
<dbReference type="EMBL" id="MAGO01000004">
    <property type="protein sequence ID" value="OCC15586.1"/>
    <property type="molecule type" value="Genomic_DNA"/>
</dbReference>
<evidence type="ECO:0000313" key="3">
    <source>
        <dbReference type="Proteomes" id="UP000093080"/>
    </source>
</evidence>
<dbReference type="STRING" id="1156395.DBT_0937"/>
<gene>
    <name evidence="2" type="ORF">DBT_0937</name>
</gene>
<dbReference type="PATRIC" id="fig|1156395.6.peg.953"/>
<dbReference type="Gene3D" id="3.30.70.1430">
    <property type="entry name" value="Multidrug efflux transporter AcrB pore domain"/>
    <property type="match status" value="1"/>
</dbReference>
<dbReference type="GO" id="GO:0005886">
    <property type="term" value="C:plasma membrane"/>
    <property type="evidence" value="ECO:0007669"/>
    <property type="project" value="TreeGrafter"/>
</dbReference>
<dbReference type="SUPFAM" id="SSF82693">
    <property type="entry name" value="Multidrug efflux transporter AcrB pore domain, PN1, PN2, PC1 and PC2 subdomains"/>
    <property type="match status" value="1"/>
</dbReference>
<feature type="transmembrane region" description="Helical" evidence="1">
    <location>
        <begin position="211"/>
        <end position="229"/>
    </location>
</feature>
<proteinExistence type="predicted"/>
<name>A0A1B9F6Q4_9BACT</name>
<dbReference type="InterPro" id="IPR001036">
    <property type="entry name" value="Acrflvin-R"/>
</dbReference>
<feature type="transmembrane region" description="Helical" evidence="1">
    <location>
        <begin position="619"/>
        <end position="639"/>
    </location>
</feature>
<feature type="transmembrane region" description="Helical" evidence="1">
    <location>
        <begin position="262"/>
        <end position="279"/>
    </location>
</feature>
<protein>
    <submittedName>
        <fullName evidence="2">Cobalt-zinc-cadmium resistance protein CzcA/CusA</fullName>
    </submittedName>
</protein>
<keyword evidence="3" id="KW-1185">Reference proteome</keyword>
<feature type="transmembrane region" description="Helical" evidence="1">
    <location>
        <begin position="99"/>
        <end position="119"/>
    </location>
</feature>
<dbReference type="Gene3D" id="3.30.70.1440">
    <property type="entry name" value="Multidrug efflux transporter AcrB pore domain"/>
    <property type="match status" value="1"/>
</dbReference>
<dbReference type="PANTHER" id="PTHR32063:SF24">
    <property type="entry name" value="CATION EFFLUX SYSTEM (ACRB_ACRD_ACRF FAMILY)"/>
    <property type="match status" value="1"/>
</dbReference>
<feature type="transmembrane region" description="Helical" evidence="1">
    <location>
        <begin position="592"/>
        <end position="612"/>
    </location>
</feature>
<evidence type="ECO:0000256" key="1">
    <source>
        <dbReference type="SAM" id="Phobius"/>
    </source>
</evidence>
<feature type="transmembrane region" description="Helical" evidence="1">
    <location>
        <begin position="721"/>
        <end position="747"/>
    </location>
</feature>
<dbReference type="Pfam" id="PF00873">
    <property type="entry name" value="ACR_tran"/>
    <property type="match status" value="1"/>
</dbReference>
<dbReference type="PRINTS" id="PR00702">
    <property type="entry name" value="ACRIFLAVINRP"/>
</dbReference>
<feature type="transmembrane region" description="Helical" evidence="1">
    <location>
        <begin position="65"/>
        <end position="92"/>
    </location>
</feature>
<keyword evidence="1" id="KW-1133">Transmembrane helix</keyword>
<keyword evidence="1" id="KW-0472">Membrane</keyword>
<dbReference type="GO" id="GO:0042910">
    <property type="term" value="F:xenobiotic transmembrane transporter activity"/>
    <property type="evidence" value="ECO:0007669"/>
    <property type="project" value="TreeGrafter"/>
</dbReference>
<feature type="transmembrane region" description="Helical" evidence="1">
    <location>
        <begin position="645"/>
        <end position="669"/>
    </location>
</feature>
<feature type="transmembrane region" description="Helical" evidence="1">
    <location>
        <begin position="690"/>
        <end position="709"/>
    </location>
</feature>
<keyword evidence="1" id="KW-0812">Transmembrane</keyword>
<sequence length="758" mass="83176">MSKATRPQWIRVTADGHDAVIVQVFQQPGGNTVQIALDCKKKLKEFRSHLPAGLKIANWYDQSELILASAASVRDAVLIGLIFAVLILWLFLRNVKMTLIAAIMVPSVLAATIFLLKVFHMSFNIMTLGGLAAAVGLIIDDMIVMEEHIVRRLVGRGEPKNNIALSVREMTKPLAGSSTTTTIIFLPLAFLTGVTGAFFKALSLTMASSLIVSYLVAWLGVPLLAGYLLKSQKGRAEESGMGMHGVLSWYQRLMKFVLDRPLLVLPVILALVGVGWLAYRHLGSGFMPKMDEGGFILDYRTSAGTSLTETDRLLRQVEDILRQTPEVQTYSRRTGLSLGGSITEANEGDFFVRLNPPPRRSIETVMDEVRTRIERLVPGIEVEMAQLMEDLIGDLTAVPQPIEIKLFSDDEGLLRRLAPNVADAIRRIPGVVDVKDGIVLAGDAIVVHVDRDKASLEGIRPEAVTAMLSHYLHGVVTTHIQQTPKMVGVRVWIPEEFRTTEKDIEALRLRAADGHIFPLKRIARVEVLTGQPQITRDDLKLMVAVTGRISGRDMGSVIHDVKKVLERPGLLPKGVYYELGGLYRQQQIAFKGLVAVFLAAVVLVFLVLLFLYESFRIAFCVIINTLFSLSAVFVGLWLTGTEINISSMMGMTMIIGIVTETAIFFLSEYSSSPKGISMKEAMILAGRNRMRPIGMTTVAAILALMPLALGIGQGAAMLRPLAISIISGLFIQFPLVLVVLPVLMYVLMGKRDAVTSGE</sequence>